<keyword evidence="2" id="KW-1185">Reference proteome</keyword>
<protein>
    <submittedName>
        <fullName evidence="1">Uncharacterized protein</fullName>
    </submittedName>
</protein>
<dbReference type="EMBL" id="MNPL01000630">
    <property type="protein sequence ID" value="OQR79837.1"/>
    <property type="molecule type" value="Genomic_DNA"/>
</dbReference>
<dbReference type="Proteomes" id="UP000192247">
    <property type="component" value="Unassembled WGS sequence"/>
</dbReference>
<gene>
    <name evidence="1" type="ORF">BIW11_02495</name>
</gene>
<evidence type="ECO:0000313" key="2">
    <source>
        <dbReference type="Proteomes" id="UP000192247"/>
    </source>
</evidence>
<sequence>MPKAEKVSRSSSDISLASTVALDDFAHNVEPTFDVTDATIIARQSEIEEMRNFVRKQKTKLFVLMDNYVDFVAHQVVAVMNTVVRYKEVNEEARVARRDDKIVKNESPFFYKVKFNILPVFHDLAIHINNYSQVSDDIELQKCLCQQTKQKMDNIYKLIAYLMDGDPILENDVKNNKLPDQTSSHSGPGSCKGRIVSDLHQGFGLHVIDVESLLLQRSNHIEPTLENFLELVEREMRNGSSEAGFLIDLVPNLRCAERCIAKSNVRLLLGRFERDWPVAFALTLYGKLFLHSTKAEQILLDLQVEGANDERDANRIRRRCTTFAESVQPVISYFRDRTVRVQHDGNDYQRLWDTVADLFWELGFKARGPQLSLLATYASGCRQTFCPGSPGGLQLVASVPC</sequence>
<dbReference type="OrthoDB" id="5829348at2759"/>
<reference evidence="1 2" key="1">
    <citation type="journal article" date="2017" name="Gigascience">
        <title>Draft genome of the honey bee ectoparasitic mite, Tropilaelaps mercedesae, is shaped by the parasitic life history.</title>
        <authorList>
            <person name="Dong X."/>
            <person name="Armstrong S.D."/>
            <person name="Xia D."/>
            <person name="Makepeace B.L."/>
            <person name="Darby A.C."/>
            <person name="Kadowaki T."/>
        </authorList>
    </citation>
    <scope>NUCLEOTIDE SEQUENCE [LARGE SCALE GENOMIC DNA]</scope>
    <source>
        <strain evidence="1">Wuxi-XJTLU</strain>
    </source>
</reference>
<comment type="caution">
    <text evidence="1">The sequence shown here is derived from an EMBL/GenBank/DDBJ whole genome shotgun (WGS) entry which is preliminary data.</text>
</comment>
<proteinExistence type="predicted"/>
<dbReference type="InParanoid" id="A0A1V9Y252"/>
<dbReference type="AlphaFoldDB" id="A0A1V9Y252"/>
<name>A0A1V9Y252_9ACAR</name>
<evidence type="ECO:0000313" key="1">
    <source>
        <dbReference type="EMBL" id="OQR79837.1"/>
    </source>
</evidence>
<accession>A0A1V9Y252</accession>
<organism evidence="1 2">
    <name type="scientific">Tropilaelaps mercedesae</name>
    <dbReference type="NCBI Taxonomy" id="418985"/>
    <lineage>
        <taxon>Eukaryota</taxon>
        <taxon>Metazoa</taxon>
        <taxon>Ecdysozoa</taxon>
        <taxon>Arthropoda</taxon>
        <taxon>Chelicerata</taxon>
        <taxon>Arachnida</taxon>
        <taxon>Acari</taxon>
        <taxon>Parasitiformes</taxon>
        <taxon>Mesostigmata</taxon>
        <taxon>Gamasina</taxon>
        <taxon>Dermanyssoidea</taxon>
        <taxon>Laelapidae</taxon>
        <taxon>Tropilaelaps</taxon>
    </lineage>
</organism>
<dbReference type="InterPro" id="IPR027417">
    <property type="entry name" value="P-loop_NTPase"/>
</dbReference>
<dbReference type="Gene3D" id="3.40.50.300">
    <property type="entry name" value="P-loop containing nucleotide triphosphate hydrolases"/>
    <property type="match status" value="1"/>
</dbReference>